<dbReference type="PRINTS" id="PR01210">
    <property type="entry name" value="GGTRANSPTASE"/>
</dbReference>
<dbReference type="AlphaFoldDB" id="A0A0H3CV72"/>
<dbReference type="SUPFAM" id="SSF54593">
    <property type="entry name" value="Glyoxalase/Bleomycin resistance protein/Dihydroxybiphenyl dioxygenase"/>
    <property type="match status" value="1"/>
</dbReference>
<dbReference type="Gene3D" id="3.60.20.40">
    <property type="match status" value="1"/>
</dbReference>
<dbReference type="Proteomes" id="UP000000328">
    <property type="component" value="Chromosome"/>
</dbReference>
<protein>
    <submittedName>
        <fullName evidence="2">Gamma-glutamyltranspeptidase</fullName>
    </submittedName>
</protein>
<dbReference type="SUPFAM" id="SSF56235">
    <property type="entry name" value="N-terminal nucleophile aminohydrolases (Ntn hydrolases)"/>
    <property type="match status" value="1"/>
</dbReference>
<evidence type="ECO:0000313" key="3">
    <source>
        <dbReference type="Proteomes" id="UP000000328"/>
    </source>
</evidence>
<dbReference type="InterPro" id="IPR037523">
    <property type="entry name" value="VOC_core"/>
</dbReference>
<dbReference type="EMBL" id="CP002000">
    <property type="protein sequence ID" value="ADJ41930.1"/>
    <property type="molecule type" value="Genomic_DNA"/>
</dbReference>
<dbReference type="PANTHER" id="PTHR43881:SF1">
    <property type="entry name" value="GAMMA-GLUTAMYLTRANSPEPTIDASE (AFU_ORTHOLOGUE AFUA_4G13580)"/>
    <property type="match status" value="1"/>
</dbReference>
<reference evidence="2 3" key="1">
    <citation type="journal article" date="2010" name="Cell Res.">
        <title>Complete genome sequence of the rifamycin SV-producing Amycolatopsis mediterranei U32 revealed its genetic characteristics in phylogeny and metabolism.</title>
        <authorList>
            <person name="Zhao W."/>
            <person name="Zhong Y."/>
            <person name="Yuan H."/>
            <person name="Wang J."/>
            <person name="Zheng H."/>
            <person name="Wang Y."/>
            <person name="Cen X."/>
            <person name="Xu F."/>
            <person name="Bai J."/>
            <person name="Han X."/>
            <person name="Lu G."/>
            <person name="Zhu Y."/>
            <person name="Shao Z."/>
            <person name="Yan H."/>
            <person name="Li C."/>
            <person name="Peng N."/>
            <person name="Zhang Z."/>
            <person name="Zhang Y."/>
            <person name="Lin W."/>
            <person name="Fan Y."/>
            <person name="Qin Z."/>
            <person name="Hu Y."/>
            <person name="Zhu B."/>
            <person name="Wang S."/>
            <person name="Ding X."/>
            <person name="Zhao G.P."/>
        </authorList>
    </citation>
    <scope>NUCLEOTIDE SEQUENCE [LARGE SCALE GENOMIC DNA]</scope>
    <source>
        <strain evidence="3">U-32</strain>
    </source>
</reference>
<sequence>MIVPSRNNRESAEFLANLLGLEVGEEWGPFIPVEMRNGVRLDFATIPEEDLRLQHYCFLIPEDGFDAVFARLVETGVTYHADPMGKQIGEINHNHGGRGVYFLDPGGNGMEIITQPYEPERKRPSSWQKFLSNAYYRGMFTTRPELTGTFGMVASTHWLASATGMAVLEDGGNAFDAAVAAGFVLQVAEPHLCGPAGQVPGLFVTADDPTPRALASQGPSPAGATPEHFAALGLDLIPGSGLLPATVPGAWDGWLLLLRDYGTKPLREVLKYAIGYARNGVPLVSRVGDTISAVSRLFVEHWPTSAALWMPDGKPASGLHRNPALADTWERLLRETESVSGREAQLDAGRRAWSQGFVAEAIDSFSRTAFRDDSGRDHAGLLTGEDLASWSASYEDPAFVDVGDWRLVKLGGWTQGPALLQQALLLHGFGDELSYVDGVPSERTVHLATEAAKLAFADREAWYGDTDVPLDVLLSPSYTDARRALITDTASPSLRPGDARGPARLPAILDSLQGIEAGDGATGEPTVGPRGQTRGDTVHLDVVDAAGNLVSLTPSGGWLQSSPTIPSLGFCLDSRGQMFWLEQGLPNSLAPRKRPRITLSPSLALRDGVPTLAFGTPGGDQQDQWQLCFWLAHVYGGLNLQESIDSPAWHTTAFPSSFYPRSWNPRELVVESRLGSSTLDALRERGHAVVDAGDWALGRLSAVSRTGGIMRAAANARGMQGYATGR</sequence>
<gene>
    <name evidence="2" type="primary">ggt</name>
    <name evidence="2" type="ordered locus">AMED_0106</name>
</gene>
<feature type="domain" description="VOC" evidence="1">
    <location>
        <begin position="1"/>
        <end position="115"/>
    </location>
</feature>
<dbReference type="InterPro" id="IPR043138">
    <property type="entry name" value="GGT_lsub"/>
</dbReference>
<dbReference type="InterPro" id="IPR052896">
    <property type="entry name" value="GGT-like_enzyme"/>
</dbReference>
<name>A0A0H3CV72_AMYMU</name>
<dbReference type="PATRIC" id="fig|749927.5.peg.108"/>
<dbReference type="CDD" id="cd08351">
    <property type="entry name" value="ChaP_like"/>
    <property type="match status" value="1"/>
</dbReference>
<dbReference type="InterPro" id="IPR043137">
    <property type="entry name" value="GGT_ssub_C"/>
</dbReference>
<evidence type="ECO:0000313" key="2">
    <source>
        <dbReference type="EMBL" id="ADJ41930.1"/>
    </source>
</evidence>
<dbReference type="Gene3D" id="1.10.246.130">
    <property type="match status" value="1"/>
</dbReference>
<evidence type="ECO:0000259" key="1">
    <source>
        <dbReference type="PROSITE" id="PS51819"/>
    </source>
</evidence>
<organism evidence="2 3">
    <name type="scientific">Amycolatopsis mediterranei (strain U-32)</name>
    <dbReference type="NCBI Taxonomy" id="749927"/>
    <lineage>
        <taxon>Bacteria</taxon>
        <taxon>Bacillati</taxon>
        <taxon>Actinomycetota</taxon>
        <taxon>Actinomycetes</taxon>
        <taxon>Pseudonocardiales</taxon>
        <taxon>Pseudonocardiaceae</taxon>
        <taxon>Amycolatopsis</taxon>
    </lineage>
</organism>
<dbReference type="Gene3D" id="3.10.180.10">
    <property type="entry name" value="2,3-Dihydroxybiphenyl 1,2-Dioxygenase, domain 1"/>
    <property type="match status" value="1"/>
</dbReference>
<dbReference type="KEGG" id="amd:AMED_0106"/>
<dbReference type="InterPro" id="IPR029055">
    <property type="entry name" value="Ntn_hydrolases_N"/>
</dbReference>
<accession>A0A0H3CV72</accession>
<dbReference type="HOGENOM" id="CLU_014813_3_2_11"/>
<dbReference type="eggNOG" id="COG0346">
    <property type="taxonomic scope" value="Bacteria"/>
</dbReference>
<dbReference type="PROSITE" id="PS51819">
    <property type="entry name" value="VOC"/>
    <property type="match status" value="1"/>
</dbReference>
<proteinExistence type="predicted"/>
<dbReference type="PANTHER" id="PTHR43881">
    <property type="entry name" value="GAMMA-GLUTAMYLTRANSPEPTIDASE (AFU_ORTHOLOGUE AFUA_4G13580)"/>
    <property type="match status" value="1"/>
</dbReference>
<dbReference type="Pfam" id="PF01019">
    <property type="entry name" value="G_glu_transpept"/>
    <property type="match status" value="1"/>
</dbReference>
<dbReference type="eggNOG" id="COG0405">
    <property type="taxonomic scope" value="Bacteria"/>
</dbReference>
<dbReference type="OrthoDB" id="9781342at2"/>
<dbReference type="InterPro" id="IPR029068">
    <property type="entry name" value="Glyas_Bleomycin-R_OHBP_Dase"/>
</dbReference>